<dbReference type="SMART" id="SM00823">
    <property type="entry name" value="PKS_PP"/>
    <property type="match status" value="5"/>
</dbReference>
<dbReference type="InterPro" id="IPR029058">
    <property type="entry name" value="AB_hydrolase_fold"/>
</dbReference>
<dbReference type="RefSeq" id="WP_013918278.1">
    <property type="nucleotide sequence ID" value="NC_015690.1"/>
</dbReference>
<dbReference type="SUPFAM" id="SSF47336">
    <property type="entry name" value="ACP-like"/>
    <property type="match status" value="5"/>
</dbReference>
<dbReference type="GO" id="GO:0008610">
    <property type="term" value="P:lipid biosynthetic process"/>
    <property type="evidence" value="ECO:0007669"/>
    <property type="project" value="UniProtKB-ARBA"/>
</dbReference>
<dbReference type="PROSITE" id="PS00455">
    <property type="entry name" value="AMP_BINDING"/>
    <property type="match status" value="5"/>
</dbReference>
<reference evidence="11 12" key="2">
    <citation type="journal article" date="2013" name="Genome Announc.">
        <title>Genome Sequence of Growth-Improving Paenibacillus mucilaginosus Strain KNP414.</title>
        <authorList>
            <person name="Lu J.J."/>
            <person name="Wang J.F."/>
            <person name="Hu X.F."/>
        </authorList>
    </citation>
    <scope>NUCLEOTIDE SEQUENCE [LARGE SCALE GENOMIC DNA]</scope>
    <source>
        <strain evidence="11 12">KNP414</strain>
    </source>
</reference>
<keyword evidence="6" id="KW-0677">Repeat</keyword>
<feature type="domain" description="Carrier" evidence="10">
    <location>
        <begin position="4671"/>
        <end position="4746"/>
    </location>
</feature>
<dbReference type="FunFam" id="1.10.1200.10:FF:000005">
    <property type="entry name" value="Nonribosomal peptide synthetase 1"/>
    <property type="match status" value="3"/>
</dbReference>
<dbReference type="InterPro" id="IPR020806">
    <property type="entry name" value="PKS_PP-bd"/>
</dbReference>
<dbReference type="Gene3D" id="3.30.559.30">
    <property type="entry name" value="Nonribosomal peptide synthetase, condensation domain"/>
    <property type="match status" value="4"/>
</dbReference>
<evidence type="ECO:0000259" key="10">
    <source>
        <dbReference type="PROSITE" id="PS50075"/>
    </source>
</evidence>
<dbReference type="Gene3D" id="1.10.287.490">
    <property type="entry name" value="Helix hairpin bin"/>
    <property type="match status" value="1"/>
</dbReference>
<dbReference type="CDD" id="cd19531">
    <property type="entry name" value="LCL_NRPS-like"/>
    <property type="match status" value="4"/>
</dbReference>
<dbReference type="InterPro" id="IPR006162">
    <property type="entry name" value="Ppantetheine_attach_site"/>
</dbReference>
<dbReference type="Gene3D" id="3.40.50.1820">
    <property type="entry name" value="alpha/beta hydrolase"/>
    <property type="match status" value="1"/>
</dbReference>
<dbReference type="InterPro" id="IPR036736">
    <property type="entry name" value="ACP-like_sf"/>
</dbReference>
<feature type="domain" description="Carrier" evidence="10">
    <location>
        <begin position="2572"/>
        <end position="2647"/>
    </location>
</feature>
<dbReference type="FunFam" id="3.40.50.12780:FF:000012">
    <property type="entry name" value="Non-ribosomal peptide synthetase"/>
    <property type="match status" value="5"/>
</dbReference>
<keyword evidence="5" id="KW-0436">Ligase</keyword>
<dbReference type="PANTHER" id="PTHR45527:SF1">
    <property type="entry name" value="FATTY ACID SYNTHASE"/>
    <property type="match status" value="1"/>
</dbReference>
<dbReference type="InterPro" id="IPR025110">
    <property type="entry name" value="AMP-bd_C"/>
</dbReference>
<evidence type="ECO:0000256" key="3">
    <source>
        <dbReference type="ARBA" id="ARBA00022450"/>
    </source>
</evidence>
<dbReference type="FunFam" id="2.30.38.10:FF:000001">
    <property type="entry name" value="Non-ribosomal peptide synthetase PvdI"/>
    <property type="match status" value="3"/>
</dbReference>
<dbReference type="InterPro" id="IPR001031">
    <property type="entry name" value="Thioesterase"/>
</dbReference>
<comment type="cofactor">
    <cofactor evidence="1">
        <name>pantetheine 4'-phosphate</name>
        <dbReference type="ChEBI" id="CHEBI:47942"/>
    </cofactor>
</comment>
<dbReference type="PANTHER" id="PTHR45527">
    <property type="entry name" value="NONRIBOSOMAL PEPTIDE SYNTHETASE"/>
    <property type="match status" value="1"/>
</dbReference>
<evidence type="ECO:0000256" key="9">
    <source>
        <dbReference type="SAM" id="MobiDB-lite"/>
    </source>
</evidence>
<evidence type="ECO:0000256" key="1">
    <source>
        <dbReference type="ARBA" id="ARBA00001957"/>
    </source>
</evidence>
<dbReference type="GO" id="GO:0043041">
    <property type="term" value="P:amino acid activation for nonribosomal peptide biosynthetic process"/>
    <property type="evidence" value="ECO:0007669"/>
    <property type="project" value="TreeGrafter"/>
</dbReference>
<name>F8FBS4_PAEMK</name>
<dbReference type="InterPro" id="IPR045851">
    <property type="entry name" value="AMP-bd_C_sf"/>
</dbReference>
<dbReference type="GO" id="GO:0031177">
    <property type="term" value="F:phosphopantetheine binding"/>
    <property type="evidence" value="ECO:0007669"/>
    <property type="project" value="InterPro"/>
</dbReference>
<dbReference type="PROSITE" id="PS50075">
    <property type="entry name" value="CARRIER"/>
    <property type="match status" value="5"/>
</dbReference>
<dbReference type="Gene3D" id="2.30.38.10">
    <property type="entry name" value="Luciferase, Domain 3"/>
    <property type="match status" value="5"/>
</dbReference>
<evidence type="ECO:0000256" key="8">
    <source>
        <dbReference type="ARBA" id="ARBA00023268"/>
    </source>
</evidence>
<dbReference type="PATRIC" id="fig|1036673.3.peg.4227"/>
<evidence type="ECO:0000256" key="6">
    <source>
        <dbReference type="ARBA" id="ARBA00022737"/>
    </source>
</evidence>
<evidence type="ECO:0000256" key="4">
    <source>
        <dbReference type="ARBA" id="ARBA00022553"/>
    </source>
</evidence>
<dbReference type="Pfam" id="PF00668">
    <property type="entry name" value="Condensation"/>
    <property type="match status" value="4"/>
</dbReference>
<dbReference type="EMBL" id="CP002869">
    <property type="protein sequence ID" value="AEI43125.1"/>
    <property type="molecule type" value="Genomic_DNA"/>
</dbReference>
<dbReference type="InterPro" id="IPR020845">
    <property type="entry name" value="AMP-binding_CS"/>
</dbReference>
<keyword evidence="4" id="KW-0597">Phosphoprotein</keyword>
<dbReference type="InterPro" id="IPR001242">
    <property type="entry name" value="Condensation_dom"/>
</dbReference>
<evidence type="ECO:0000256" key="2">
    <source>
        <dbReference type="ARBA" id="ARBA00006432"/>
    </source>
</evidence>
<evidence type="ECO:0000313" key="12">
    <source>
        <dbReference type="Proteomes" id="UP000006620"/>
    </source>
</evidence>
<dbReference type="InterPro" id="IPR020802">
    <property type="entry name" value="TesA-like"/>
</dbReference>
<dbReference type="InterPro" id="IPR023213">
    <property type="entry name" value="CAT-like_dom_sf"/>
</dbReference>
<dbReference type="Pfam" id="PF00550">
    <property type="entry name" value="PP-binding"/>
    <property type="match status" value="5"/>
</dbReference>
<dbReference type="PROSITE" id="PS00012">
    <property type="entry name" value="PHOSPHOPANTETHEINE"/>
    <property type="match status" value="4"/>
</dbReference>
<dbReference type="Gene3D" id="3.30.300.30">
    <property type="match status" value="5"/>
</dbReference>
<dbReference type="InterPro" id="IPR000873">
    <property type="entry name" value="AMP-dep_synth/lig_dom"/>
</dbReference>
<feature type="region of interest" description="Disordered" evidence="9">
    <location>
        <begin position="4289"/>
        <end position="4309"/>
    </location>
</feature>
<keyword evidence="8" id="KW-0511">Multifunctional enzyme</keyword>
<dbReference type="FunFam" id="3.30.300.30:FF:000010">
    <property type="entry name" value="Enterobactin synthetase component F"/>
    <property type="match status" value="5"/>
</dbReference>
<dbReference type="SUPFAM" id="SSF56801">
    <property type="entry name" value="Acetyl-CoA synthetase-like"/>
    <property type="match status" value="5"/>
</dbReference>
<keyword evidence="3" id="KW-0596">Phosphopantetheine</keyword>
<feature type="domain" description="Carrier" evidence="10">
    <location>
        <begin position="3612"/>
        <end position="3688"/>
    </location>
</feature>
<sequence length="4990" mass="548946">MPERAAVVFGGQSLTYRELNERADALALLLQARGVKEESPVAILAERSPETVIGLLAILKAGGAYVPVDPAFPEERIRYMLGDSGARLLLVPDGAGSERPDFGIECLPMDEAAARMDPRERLEPPAGARSLAYILYTSGTTGQPKGVMVEHRSVVRLVRNTDYIDFRPQDRILQTGALGFDASTFEIWGALLSGLSLHLVEEHILLDAFLLEETVRREGITVMWLTSPLFNQLVQQNPALFTGLRTLIVGGDALSPVHIRKLKDAHPGLQVVNGYGPTENTTFSTTYEIGERFGNSIPIGRPIRNSRAYIVDEACRLLPVGVPGELCVAGDGLSRGYLGRPELTAEKFTADPFFPGERMYRTGDLARWLPDGTIEYLGRLDHQVKIRGYRIELGEIENRLLLFGGIREAVVTAYEDGAGQKQLCAYVTADRPLSAHELKAALSESLPGYMVPAAFVQLERMPLTRNGKVDRRALPEPQAFAPEEDRDFAAPETPIEAQLAAIWQEVLGVGRVGRHDDFFELGGHSLRAAALAARIHQELKRRIPLKDLFRFRTVEEQAKQLERLGRAEYSQIPRAAERQEYPVSSAQQRMYLLSLREGGELSYNMPGALTVSGPLDPERLEAAFREIVRRHDTLRTSFHTKNGQTVQRIHAEADFRLELLREESGSPDALQPDELEAYMNRFVRPFDLAAPPLMRVGCLRRSGESHLLLFDMHHIVSDGASMGILVEEFAALYAGRTLPLLATQYKDYTMWRQAELESPSMKEKEAYWLKTFQGSLPVLELPADYPRGAVRRFEGDTVRFTIGAEESRGLREIAARTGSTLYMVLLAVYTTLLSRYSGAEDLIVGTPAAGRHHPDLDPLIGMFVDTLALRCYPESGISFLAYLQDVRERSLQAFEHGDYPFDLLVEKLGAGADSSRHPLFDTMFALQNTGQRALEADGIRLTPHEPVTPAVKFDLTLNAVEREEVIDCTLEFACALFKRETAERMAGHLLRLVRAVGAAPETKLAELPVLTPEEELLLHGFNADGADNPLWRITLHEAFEAQVERTPDAAAVRFGSERWTYRELNARANRLARTLRQAGLGAGMPAALLTDRSVEMVVGILAILKAGGAYVPIDPDYPEARIRYMLEDSGARMLVLQRALAGRTAYDGPRICVDDPSFEDGDGTNLDPVSGPDDPAYIIYSSGTTGRPKGILTAHRSVLRVVKETNYITLDDSDRILQLSNYAFDGSVFDLWAALTSGGRLVLMAKEDLLDLRLLAETLERERITVLFMTTSLFNALVDTDVHALSGTRKVLFGGERASVRHVRKALEHLGPGRLINVYGPTETTVFATSHEVNRLDESAAGVPIGKPLSGTTAYVLSREGALQPVGVPGELCIGGAGLALGYLGQEDLTAQKFTPNPFDPAGRLYRTGDLVRRLPDGTLEYIGRIDQQVKIRGHRIELGEIEAQLLQLEGIDEAVVLAASGEEGLELAAYYTSGRAIAPSEIRQALSGELPGYMIPSFFVLLERMPLTRNGKIDRDALPAPGEDSRGTAVYEAPQTRTEIRLAELWAEVLGGGRYGRKDSFFEVGGHSLRAAALAARIYRDLQTNVPLGDLFRHPTLKSMAGLIDAGAREEYIPIPRAPERTYYPVSSEQKRIYILSQLVGGELSYNMPGVLSVEGSLDLRRFEEAFRHLIARHEALRTGFEMIQGEPVQRVHSEVQWAVELLPPLSGKQEAREEIGERIRAFVRPFRLEEAPLLRVGLLETAPGRYLMLYDMHHIISDGTSMGILTREFAALYAGAQLAPLKNQYKDYAVWQREGLGRTALEAQEAYWLGVFEGELPLLQQPTDEPRGGKPDFSAGTVDFVIDASRLQGLRSLAAASGSTMFMLLKSIYHVLLAKYSGQEDLIVGTPAAGRPHPDLAPLLGMFVGTLALRSRPAGSKSFLDFLREVRESTLQALEHQAYPFEELVEKLGIAREPGRHPLFDTLFALQNMDRGDTDGTGLQLHPYPSAAPAAKFDLTLNAAEDDRAITCSLEYRSALFGEKTIERMAAHYLQLIDAVLEAPESTIAELEMITSAEKQELLETFNDTDADIPEGTIHGLIEAQAARTPEAAALLCGMQRLTYRELNERANRLARTLLAHNSAQGRIMAVLADRSADAVIAILAVLKAGGAYVPVDPEYPEERIRYMLEDSGAEVLLVPRGMETGVPFSGTRIALGEEASYHADATNLETEVTSRDLAYVIYTSGTTGRPKGVMVEHRGILNFKLAYDSVFGVRAEDKVVQFASMSFDASVSEITMALFCGAALYLPSAEEVKDYRLLRDYIGRHGITVATLPPAYAAYLAPEEVPSLRILITAGSAATSELIRRWRGRLDYFNAYGPTEDSICTTIWSASREASDERKVRIGRPIANHRVYILSGSGQLQPTGIPGELCIAGTGLARGYLGRPELTAEKFTDHPFEPGARLYRTGDLARWLPDGTLEHLGRIDHQVKIRGYRIELGEVESRLAEQPGVREAVVLARGDRDGQSELCAFYTADGELTPAAVRDGLLKLLPGYMVPARFHRLERMPLTPNGKIDRSRLPVLQDGGPSIRSDAAAPRTALEASLVRIWQDVIGVKPVGITDSFFELGGHSLKGAHLAARIHEELGIGVSLREIFEHPTVEGLAQVLLRSGRTAAEPLPAAEVRSHYPLSSAQKRLYLLSQLEGGELSYNMPGVMLLEGTHDPVRLEEALRGLIRRHEALRTSFHLLQGVPVQRVWAEAPFALERLEAGFAGTGQQDELIRVVMQGFLRPFDLEQAPLLRAGLLGLGEQRHLLLLDMHHLVSDGASMRMLTDEFTRLYAGEEPEPVKLQYKDYAVWQQEGAGRQRAEAQEAYWLNCFQSELPVLELPTDRPRTARRSFEGAAFEFRIGPERTRRLKELAAHSESTLYMALLALYNTLLAKYTGAADLIVGTPAEGRGHPGLAAVQGLFVNTLALRTYPAGDKPFSAYLKEVRETALGAFEHQDYGFDSLVEKLDIPRDPSRHPLFDTMFALQQGREGGLSLGELTLTSLEAEPAAAKFDLSLTAEDRGDQIVCTFDYAAALFHKETVERFALHYLQLIDSVLEAPYTPIASLRMVTESESMELLKDFHCLEPGAAHTAGDTLHGLFEAQAARTPDAAAVVSGEERLTYRELNQRANGVACALQALGIGTGAVVALMAEPSADLIAGILGILKSGAAYVPVGTELPPERIRYMLEDAGAEAVVIQQSLKDRVPPALHTVLLDGAAACAPAAAGPDPAGGSRDLAYLLYTSGTTGTPKGVQIEHRSILNTITWFHDTYEPYLSPSVMLTTEYTFDPSLEQIFGTLLYGARLHIIRKETMLNGPVFRDYIRRHGIKLLNTTPMLMGELLADVERVEPLQALICGGERLEEGLKDALLAKGYELYNHYGPTEASVDVLVSRCLPGERVTLGRPVRGMAVCILNEHRQLQPVGAAGELYLAGAGLARGYLNQPELTAEKFTEHPDLPGMRLYRTGDRARRLPDGRIEFLGRTDDQVKIRGYRIEPGEIEHALSRIPGVRMTVVIVREDGNGQKQLCAYYTAERELPAKEVRVGLSRALPGYMVPAACMQLDRIPLTANGKVDRRALPEADLSVRSGEPYLAPRSETEAKLASLWQEVLGLSQPPGVKDHFFELGGHSLRAMTLSARLYKTMHRTLPLRDMFLRPVLEEMADALDRLEAGDQLPLQPAAEREWYPVSSAQKRLYLLNEFTGESIGYNMPVILILEGRLDPDRLQEAFRALIRRQESLRTQFGMVNGEPVQRVCAETDFRVQRTSTEEASNSSAVDRIIRAFVRPFSLGTAPLIRVGLVQLTGSRHLLLFDTHHIVSDGISMSVLIQEFAALYAGQTLPPLPLQYKDYAVWQQEALTGERMRGQEAYWLDVFRGELPVLSLPADYARGARPSYEGGLVEFKLDAEAGRRLRQLAEDAGATLYMVLLAAYSILLSKYGGDEDMVIGTPTAGRPHADLEQLIGMFVGTLALRVKPERNKSFPAYLQEVKETALGAFEHQDYPFEALVEKLGARRDLSRHPLFDTMLVLQNTERREINVDGLTLKPYPAAHTVSKFDLTLIAAEEEQGLLFQFEYSTALFKRETVERMAAHFLQLIGGILEAPGSRLGALEILPGEERGLLTEAFNDTEAGWPSGQTFHALFKEQARRHADRPAVVCGGGTLTYRELDRLSDGLAAELRGLGVSRDMPVGLFLGRSAEMIVGLLAILKAGGAFLPIDPGYPGERIAFMLEDSGVSLLLTRRDILAAYGRAWHGSILLAEGWLTDGFEASSADKMNLGDNTDHPVPAEASDASQASPDSAAYLIYTSGTTGRPKGIVVEHRGLANLSAYWKSGLGIRPEDRIGQFASISFDASVWEIGMALLTGAALHIPADETIREAGAFERYAAAAGLTVLTLPPTYVTHLQPERLPSLRLLVTAGSAATPELIARWSRHLTYVNAYGPTETTICATAWTAPGEGASSESTPVTIGRPLPNTRVYILGPEDRLQPIGAPGELCVAGVGVARGYLNRPELTAEKFTDNPWVPGERLYRTGDSARWLADGTIEYLGRIDHQVKIRGHRIEPGEIEARLLTVDGLSEAFVAPYKDLRGSTELCAYYTAVRSIRGPELRQALAASLPSYMIPAAFLQLEELPLTPNGKVDRRALPEPVHTADASAYVPPGDPLEEKLAAIWAEVLGAERVGVHDSFFDLGGQSMKLLEMVGRVNRELGAELGIGAAFAHATVRELAGHLHSRTDSQHWTLWNVEQGSPVFCFPPVVGYGLAFAGLAHELRGQAAVLAFDYIEEEDRIERYVSVITKHQPHGEIRLAGYSGGGNLAFETAKELERLGRTVSMVLLFDSYPRLDSLPEAAEEKPGDPFEELQSHLASIEPSADLSLLESGREEITRKMGAYEAYLRSLRQTGRIRADLLLIQSENGDEELRSFWNARASEWGGLTAGTLHIVQGRGTHNRMLDREHCAANLALAQSVLLPGTRSTAAIR</sequence>
<dbReference type="CDD" id="cd12117">
    <property type="entry name" value="A_NRPS_Srf_like"/>
    <property type="match status" value="2"/>
</dbReference>
<dbReference type="SMART" id="SM00824">
    <property type="entry name" value="PKS_TE"/>
    <property type="match status" value="1"/>
</dbReference>
<organism evidence="11 12">
    <name type="scientific">Paenibacillus mucilaginosus (strain KNP414)</name>
    <dbReference type="NCBI Taxonomy" id="1036673"/>
    <lineage>
        <taxon>Bacteria</taxon>
        <taxon>Bacillati</taxon>
        <taxon>Bacillota</taxon>
        <taxon>Bacilli</taxon>
        <taxon>Bacillales</taxon>
        <taxon>Paenibacillaceae</taxon>
        <taxon>Paenibacillus</taxon>
    </lineage>
</organism>
<evidence type="ECO:0000256" key="7">
    <source>
        <dbReference type="ARBA" id="ARBA00023194"/>
    </source>
</evidence>
<dbReference type="HOGENOM" id="CLU_223200_0_0_9"/>
<dbReference type="Gene3D" id="1.10.1200.10">
    <property type="entry name" value="ACP-like"/>
    <property type="match status" value="5"/>
</dbReference>
<dbReference type="SUPFAM" id="SSF53474">
    <property type="entry name" value="alpha/beta-Hydrolases"/>
    <property type="match status" value="1"/>
</dbReference>
<proteinExistence type="inferred from homology"/>
<dbReference type="KEGG" id="pms:KNP414_04595"/>
<dbReference type="GO" id="GO:0016874">
    <property type="term" value="F:ligase activity"/>
    <property type="evidence" value="ECO:0007669"/>
    <property type="project" value="UniProtKB-KW"/>
</dbReference>
<reference evidence="12" key="1">
    <citation type="submission" date="2011-06" db="EMBL/GenBank/DDBJ databases">
        <title>Complete genome sequence of Paenibacillus mucilaginosus KNP414.</title>
        <authorList>
            <person name="Wang J."/>
            <person name="Hu S."/>
            <person name="Hu X."/>
            <person name="Zhang B."/>
            <person name="Dong D."/>
            <person name="Zhang S."/>
            <person name="Zhao K."/>
            <person name="Wu D."/>
        </authorList>
    </citation>
    <scope>NUCLEOTIDE SEQUENCE [LARGE SCALE GENOMIC DNA]</scope>
    <source>
        <strain evidence="12">KNP414</strain>
    </source>
</reference>
<dbReference type="GO" id="GO:0072330">
    <property type="term" value="P:monocarboxylic acid biosynthetic process"/>
    <property type="evidence" value="ECO:0007669"/>
    <property type="project" value="UniProtKB-ARBA"/>
</dbReference>
<evidence type="ECO:0000256" key="5">
    <source>
        <dbReference type="ARBA" id="ARBA00022598"/>
    </source>
</evidence>
<gene>
    <name evidence="11" type="ordered locus">KNP414_04595</name>
</gene>
<dbReference type="GO" id="GO:0044550">
    <property type="term" value="P:secondary metabolite biosynthetic process"/>
    <property type="evidence" value="ECO:0007669"/>
    <property type="project" value="UniProtKB-ARBA"/>
</dbReference>
<dbReference type="FunFam" id="3.40.50.980:FF:000002">
    <property type="entry name" value="Enterobactin synthetase component F"/>
    <property type="match status" value="1"/>
</dbReference>
<dbReference type="SUPFAM" id="SSF52777">
    <property type="entry name" value="CoA-dependent acyltransferases"/>
    <property type="match status" value="8"/>
</dbReference>
<keyword evidence="7" id="KW-0045">Antibiotic biosynthesis</keyword>
<dbReference type="FunFam" id="3.40.50.980:FF:000001">
    <property type="entry name" value="Non-ribosomal peptide synthetase"/>
    <property type="match status" value="5"/>
</dbReference>
<comment type="similarity">
    <text evidence="2">Belongs to the ATP-dependent AMP-binding enzyme family.</text>
</comment>
<dbReference type="NCBIfam" id="TIGR01733">
    <property type="entry name" value="AA-adenyl-dom"/>
    <property type="match status" value="5"/>
</dbReference>
<dbReference type="Gene3D" id="3.30.559.10">
    <property type="entry name" value="Chloramphenicol acetyltransferase-like domain"/>
    <property type="match status" value="4"/>
</dbReference>
<feature type="domain" description="Carrier" evidence="10">
    <location>
        <begin position="490"/>
        <end position="565"/>
    </location>
</feature>
<dbReference type="Pfam" id="PF00975">
    <property type="entry name" value="Thioesterase"/>
    <property type="match status" value="1"/>
</dbReference>
<dbReference type="CDD" id="cd05930">
    <property type="entry name" value="A_NRPS"/>
    <property type="match status" value="2"/>
</dbReference>
<dbReference type="NCBIfam" id="NF003417">
    <property type="entry name" value="PRK04813.1"/>
    <property type="match status" value="5"/>
</dbReference>
<accession>F8FBS4</accession>
<dbReference type="GO" id="GO:0017000">
    <property type="term" value="P:antibiotic biosynthetic process"/>
    <property type="evidence" value="ECO:0007669"/>
    <property type="project" value="UniProtKB-KW"/>
</dbReference>
<dbReference type="Proteomes" id="UP000006620">
    <property type="component" value="Chromosome"/>
</dbReference>
<dbReference type="FunFam" id="1.10.1200.10:FF:000016">
    <property type="entry name" value="Non-ribosomal peptide synthase"/>
    <property type="match status" value="2"/>
</dbReference>
<evidence type="ECO:0000313" key="11">
    <source>
        <dbReference type="EMBL" id="AEI43125.1"/>
    </source>
</evidence>
<feature type="region of interest" description="Disordered" evidence="9">
    <location>
        <begin position="2551"/>
        <end position="2570"/>
    </location>
</feature>
<dbReference type="GO" id="GO:0005829">
    <property type="term" value="C:cytosol"/>
    <property type="evidence" value="ECO:0007669"/>
    <property type="project" value="TreeGrafter"/>
</dbReference>
<dbReference type="InterPro" id="IPR010071">
    <property type="entry name" value="AA_adenyl_dom"/>
</dbReference>
<dbReference type="Gene3D" id="3.40.50.980">
    <property type="match status" value="10"/>
</dbReference>
<dbReference type="Pfam" id="PF13193">
    <property type="entry name" value="AMP-binding_C"/>
    <property type="match status" value="4"/>
</dbReference>
<dbReference type="InterPro" id="IPR009081">
    <property type="entry name" value="PP-bd_ACP"/>
</dbReference>
<dbReference type="Pfam" id="PF00501">
    <property type="entry name" value="AMP-binding"/>
    <property type="match status" value="5"/>
</dbReference>
<protein>
    <submittedName>
        <fullName evidence="11">Tyrocidine synthetase 3</fullName>
    </submittedName>
</protein>
<feature type="domain" description="Carrier" evidence="10">
    <location>
        <begin position="1534"/>
        <end position="1609"/>
    </location>
</feature>